<dbReference type="AlphaFoldDB" id="A0A5M8FHP0"/>
<dbReference type="GO" id="GO:0008168">
    <property type="term" value="F:methyltransferase activity"/>
    <property type="evidence" value="ECO:0007669"/>
    <property type="project" value="UniProtKB-KW"/>
</dbReference>
<dbReference type="Gene3D" id="3.40.50.150">
    <property type="entry name" value="Vaccinia Virus protein VP39"/>
    <property type="match status" value="1"/>
</dbReference>
<keyword evidence="4" id="KW-1185">Reference proteome</keyword>
<evidence type="ECO:0000256" key="1">
    <source>
        <dbReference type="ARBA" id="ARBA00022679"/>
    </source>
</evidence>
<dbReference type="InterPro" id="IPR029063">
    <property type="entry name" value="SAM-dependent_MTases_sf"/>
</dbReference>
<dbReference type="Proteomes" id="UP000322981">
    <property type="component" value="Unassembled WGS sequence"/>
</dbReference>
<keyword evidence="3" id="KW-0489">Methyltransferase</keyword>
<gene>
    <name evidence="3" type="ORF">F2Q65_15510</name>
</gene>
<feature type="domain" description="Methyltransferase" evidence="2">
    <location>
        <begin position="35"/>
        <end position="127"/>
    </location>
</feature>
<dbReference type="Pfam" id="PF13649">
    <property type="entry name" value="Methyltransf_25"/>
    <property type="match status" value="1"/>
</dbReference>
<proteinExistence type="predicted"/>
<dbReference type="PANTHER" id="PTHR43861:SF3">
    <property type="entry name" value="PUTATIVE (AFU_ORTHOLOGUE AFUA_2G14390)-RELATED"/>
    <property type="match status" value="1"/>
</dbReference>
<evidence type="ECO:0000259" key="2">
    <source>
        <dbReference type="Pfam" id="PF13649"/>
    </source>
</evidence>
<keyword evidence="1 3" id="KW-0808">Transferase</keyword>
<reference evidence="3 4" key="1">
    <citation type="submission" date="2019-09" db="EMBL/GenBank/DDBJ databases">
        <title>Whole-genome sequence of the purple sulfur bacterium Thiohalocapsa marina DSM 19078.</title>
        <authorList>
            <person name="Kyndt J.A."/>
            <person name="Meyer T.E."/>
        </authorList>
    </citation>
    <scope>NUCLEOTIDE SEQUENCE [LARGE SCALE GENOMIC DNA]</scope>
    <source>
        <strain evidence="3 4">DSM 19078</strain>
    </source>
</reference>
<organism evidence="3 4">
    <name type="scientific">Thiohalocapsa marina</name>
    <dbReference type="NCBI Taxonomy" id="424902"/>
    <lineage>
        <taxon>Bacteria</taxon>
        <taxon>Pseudomonadati</taxon>
        <taxon>Pseudomonadota</taxon>
        <taxon>Gammaproteobacteria</taxon>
        <taxon>Chromatiales</taxon>
        <taxon>Chromatiaceae</taxon>
        <taxon>Thiohalocapsa</taxon>
    </lineage>
</organism>
<accession>A0A5M8FHP0</accession>
<dbReference type="SUPFAM" id="SSF53335">
    <property type="entry name" value="S-adenosyl-L-methionine-dependent methyltransferases"/>
    <property type="match status" value="1"/>
</dbReference>
<dbReference type="InterPro" id="IPR041698">
    <property type="entry name" value="Methyltransf_25"/>
</dbReference>
<dbReference type="CDD" id="cd02440">
    <property type="entry name" value="AdoMet_MTases"/>
    <property type="match status" value="1"/>
</dbReference>
<evidence type="ECO:0000313" key="3">
    <source>
        <dbReference type="EMBL" id="KAA6183470.1"/>
    </source>
</evidence>
<sequence length="198" mass="21825">MWDQRFDREDYLYGTEPSQFLVAQSEWLHPGQRALAIAEGEGRNAVYLAERGLQVTAVDSSRIALAKARTLAENRAVQVDFRHSDLQHWHWAPAAYDLVTAIFIQFAEPALRSAIFAGMQQTLAPGGLLLLHGFTPAQLAYGTGGPPCAELLYTPELLQEAFADLEILRLESYEQTLQEGVGHAGPAALIDLVARKPL</sequence>
<comment type="caution">
    <text evidence="3">The sequence shown here is derived from an EMBL/GenBank/DDBJ whole genome shotgun (WGS) entry which is preliminary data.</text>
</comment>
<dbReference type="EMBL" id="VWXX01000032">
    <property type="protein sequence ID" value="KAA6183470.1"/>
    <property type="molecule type" value="Genomic_DNA"/>
</dbReference>
<protein>
    <submittedName>
        <fullName evidence="3">Class I SAM-dependent methyltransferase</fullName>
    </submittedName>
</protein>
<name>A0A5M8FHP0_9GAMM</name>
<dbReference type="OrthoDB" id="9786503at2"/>
<evidence type="ECO:0000313" key="4">
    <source>
        <dbReference type="Proteomes" id="UP000322981"/>
    </source>
</evidence>
<dbReference type="PANTHER" id="PTHR43861">
    <property type="entry name" value="TRANS-ACONITATE 2-METHYLTRANSFERASE-RELATED"/>
    <property type="match status" value="1"/>
</dbReference>
<dbReference type="GO" id="GO:0032259">
    <property type="term" value="P:methylation"/>
    <property type="evidence" value="ECO:0007669"/>
    <property type="project" value="UniProtKB-KW"/>
</dbReference>
<dbReference type="RefSeq" id="WP_150094323.1">
    <property type="nucleotide sequence ID" value="NZ_JBFUOH010000017.1"/>
</dbReference>